<evidence type="ECO:0000313" key="2">
    <source>
        <dbReference type="EMBL" id="KOY60083.1"/>
    </source>
</evidence>
<dbReference type="SUPFAM" id="SSF52777">
    <property type="entry name" value="CoA-dependent acyltransferases"/>
    <property type="match status" value="1"/>
</dbReference>
<dbReference type="CDD" id="cd19531">
    <property type="entry name" value="LCL_NRPS-like"/>
    <property type="match status" value="1"/>
</dbReference>
<dbReference type="InterPro" id="IPR023213">
    <property type="entry name" value="CAT-like_dom_sf"/>
</dbReference>
<dbReference type="Gene3D" id="3.30.559.30">
    <property type="entry name" value="Nonribosomal peptide synthetase, condensation domain"/>
    <property type="match status" value="1"/>
</dbReference>
<reference evidence="2 3" key="1">
    <citation type="submission" date="2015-09" db="EMBL/GenBank/DDBJ databases">
        <title>Draft genome sequence and assembly of Photorhabdus sp. VMG, a bacterial symbiont associated with Heterorhabditis zealandica.</title>
        <authorList>
            <person name="Naidoo S."/>
            <person name="Featherston J."/>
            <person name="Mothupi B."/>
            <person name="Gray V.M."/>
        </authorList>
    </citation>
    <scope>NUCLEOTIDE SEQUENCE [LARGE SCALE GENOMIC DNA]</scope>
    <source>
        <strain evidence="2 3">VMG</strain>
    </source>
</reference>
<feature type="domain" description="Condensation" evidence="1">
    <location>
        <begin position="5"/>
        <end position="260"/>
    </location>
</feature>
<dbReference type="PANTHER" id="PTHR45527">
    <property type="entry name" value="NONRIBOSOMAL PEPTIDE SYNTHETASE"/>
    <property type="match status" value="1"/>
</dbReference>
<dbReference type="PANTHER" id="PTHR45527:SF1">
    <property type="entry name" value="FATTY ACID SYNTHASE"/>
    <property type="match status" value="1"/>
</dbReference>
<dbReference type="EMBL" id="LJCS01000197">
    <property type="protein sequence ID" value="KOY60083.1"/>
    <property type="molecule type" value="Genomic_DNA"/>
</dbReference>
<evidence type="ECO:0000259" key="1">
    <source>
        <dbReference type="Pfam" id="PF00668"/>
    </source>
</evidence>
<dbReference type="RefSeq" id="WP_235525585.1">
    <property type="nucleotide sequence ID" value="NZ_CAWMRL010000197.1"/>
</dbReference>
<feature type="non-terminal residue" evidence="2">
    <location>
        <position position="1"/>
    </location>
</feature>
<evidence type="ECO:0000313" key="3">
    <source>
        <dbReference type="Proteomes" id="UP000037727"/>
    </source>
</evidence>
<organism evidence="2 3">
    <name type="scientific">Photorhabdus heterorhabditis</name>
    <dbReference type="NCBI Taxonomy" id="880156"/>
    <lineage>
        <taxon>Bacteria</taxon>
        <taxon>Pseudomonadati</taxon>
        <taxon>Pseudomonadota</taxon>
        <taxon>Gammaproteobacteria</taxon>
        <taxon>Enterobacterales</taxon>
        <taxon>Morganellaceae</taxon>
        <taxon>Photorhabdus</taxon>
    </lineage>
</organism>
<proteinExistence type="predicted"/>
<dbReference type="InterPro" id="IPR001242">
    <property type="entry name" value="Condensation_dom"/>
</dbReference>
<keyword evidence="3" id="KW-1185">Reference proteome</keyword>
<sequence length="302" mass="33786">RTRIQSDYWRTMLADAPVLLDLPTDRPRPPEQSFAGHVVPVVLDAELTAALKRLSEQHGVTLFMTLLSAWSIVLSRLSGQEDVVIGTPSAGRGRQEVEPLIGFFVNTLALRMDLSGELTVTELLARVRQTALAAQEHQDLPFEQVVEIVQPPRRLAHTPLFQVMFAWQNNENTEWKLPGLDVSAVDQVLDVAKFDLDLSLSEEAGGIVGTLGYATALFDQPTIERQVGYLHTVLQAMVAYAQQRIGEINILSPAERRLLLETWNATETAYPDPWCVHQLFEQQVEKTPDATALEYETQTLSY</sequence>
<protein>
    <recommendedName>
        <fullName evidence="1">Condensation domain-containing protein</fullName>
    </recommendedName>
</protein>
<dbReference type="Proteomes" id="UP000037727">
    <property type="component" value="Unassembled WGS sequence"/>
</dbReference>
<dbReference type="SUPFAM" id="SSF56801">
    <property type="entry name" value="Acetyl-CoA synthetase-like"/>
    <property type="match status" value="1"/>
</dbReference>
<name>A0ABR5K681_9GAMM</name>
<accession>A0ABR5K681</accession>
<dbReference type="Pfam" id="PF00668">
    <property type="entry name" value="Condensation"/>
    <property type="match status" value="1"/>
</dbReference>
<feature type="non-terminal residue" evidence="2">
    <location>
        <position position="302"/>
    </location>
</feature>
<comment type="caution">
    <text evidence="2">The sequence shown here is derived from an EMBL/GenBank/DDBJ whole genome shotgun (WGS) entry which is preliminary data.</text>
</comment>
<dbReference type="Gene3D" id="3.30.559.10">
    <property type="entry name" value="Chloramphenicol acetyltransferase-like domain"/>
    <property type="match status" value="1"/>
</dbReference>
<gene>
    <name evidence="2" type="ORF">AM629_21370</name>
</gene>